<protein>
    <submittedName>
        <fullName evidence="6">Threonine dehydrogenase and related Zn-dependent dehydrogenase</fullName>
    </submittedName>
</protein>
<comment type="cofactor">
    <cofactor evidence="1">
        <name>Zn(2+)</name>
        <dbReference type="ChEBI" id="CHEBI:29105"/>
    </cofactor>
</comment>
<dbReference type="CDD" id="cd08255">
    <property type="entry name" value="2-desacetyl-2-hydroxyethyl_bacteriochlorophyllide_like"/>
    <property type="match status" value="1"/>
</dbReference>
<dbReference type="InterPro" id="IPR036291">
    <property type="entry name" value="NAD(P)-bd_dom_sf"/>
</dbReference>
<evidence type="ECO:0000313" key="6">
    <source>
        <dbReference type="EMBL" id="KXO11739.1"/>
    </source>
</evidence>
<dbReference type="PANTHER" id="PTHR43350">
    <property type="entry name" value="NAD-DEPENDENT ALCOHOL DEHYDROGENASE"/>
    <property type="match status" value="1"/>
</dbReference>
<dbReference type="PANTHER" id="PTHR43350:SF19">
    <property type="entry name" value="D-GULOSIDE 3-DEHYDROGENASE"/>
    <property type="match status" value="1"/>
</dbReference>
<dbReference type="EMBL" id="LOCO01000002">
    <property type="protein sequence ID" value="KXO11739.1"/>
    <property type="molecule type" value="Genomic_DNA"/>
</dbReference>
<organism evidence="6 7">
    <name type="scientific">Marinobacter excellens LAMA 842</name>
    <dbReference type="NCBI Taxonomy" id="1306954"/>
    <lineage>
        <taxon>Bacteria</taxon>
        <taxon>Pseudomonadati</taxon>
        <taxon>Pseudomonadota</taxon>
        <taxon>Gammaproteobacteria</taxon>
        <taxon>Pseudomonadales</taxon>
        <taxon>Marinobacteraceae</taxon>
        <taxon>Marinobacter</taxon>
    </lineage>
</organism>
<dbReference type="AlphaFoldDB" id="A0A137SH27"/>
<dbReference type="SUPFAM" id="SSF50129">
    <property type="entry name" value="GroES-like"/>
    <property type="match status" value="1"/>
</dbReference>
<keyword evidence="5" id="KW-0560">Oxidoreductase</keyword>
<comment type="caution">
    <text evidence="6">The sequence shown here is derived from an EMBL/GenBank/DDBJ whole genome shotgun (WGS) entry which is preliminary data.</text>
</comment>
<sequence length="327" mass="35566">MTSSGNQAFWVTAPGQGELRPATLGWPDGAGAEIVTVRTLYSGISRGTESLVFNNRVPQDEYLRMRAPFQEGQFPFPVKYGYANVGEVQDGPEHLMGKRVFCLYPHQRHYRVPASAVTVLPDDLPPGRAILAANMETAINGLWDAEPAVGDRVAVVGLGVVGLLVAWLVKQIPGTQLLAVDTNESRADIAKALEIPFTTEASARDCDLVIHSSGRSEGLSSALSMAGPEARIVELSWYGNEPVTVPLGHAFHPNRLELKSSQVGQIPPRRQPRWNYARRLELALQLLRAPELDNLISGESRFDELPAVASTLLSPAGDALCHRITYS</sequence>
<accession>A0A137SH27</accession>
<keyword evidence="3" id="KW-0479">Metal-binding</keyword>
<proteinExistence type="inferred from homology"/>
<dbReference type="Gene3D" id="3.90.180.10">
    <property type="entry name" value="Medium-chain alcohol dehydrogenases, catalytic domain"/>
    <property type="match status" value="1"/>
</dbReference>
<dbReference type="GO" id="GO:0016491">
    <property type="term" value="F:oxidoreductase activity"/>
    <property type="evidence" value="ECO:0007669"/>
    <property type="project" value="UniProtKB-KW"/>
</dbReference>
<evidence type="ECO:0000256" key="4">
    <source>
        <dbReference type="ARBA" id="ARBA00022833"/>
    </source>
</evidence>
<gene>
    <name evidence="6" type="ORF">J122_614</name>
</gene>
<keyword evidence="4" id="KW-0862">Zinc</keyword>
<evidence type="ECO:0000256" key="2">
    <source>
        <dbReference type="ARBA" id="ARBA00008072"/>
    </source>
</evidence>
<dbReference type="PATRIC" id="fig|1306954.6.peg.1564"/>
<dbReference type="Proteomes" id="UP000070282">
    <property type="component" value="Unassembled WGS sequence"/>
</dbReference>
<comment type="similarity">
    <text evidence="2">Belongs to the zinc-containing alcohol dehydrogenase family.</text>
</comment>
<evidence type="ECO:0000256" key="3">
    <source>
        <dbReference type="ARBA" id="ARBA00022723"/>
    </source>
</evidence>
<keyword evidence="7" id="KW-1185">Reference proteome</keyword>
<reference evidence="7" key="1">
    <citation type="submission" date="2015-12" db="EMBL/GenBank/DDBJ databases">
        <authorList>
            <person name="Lima A."/>
            <person name="Farahani Zayas N."/>
            <person name="Castro Da Silva M.A."/>
            <person name="Cabral A."/>
            <person name="Pessatti M.L."/>
        </authorList>
    </citation>
    <scope>NUCLEOTIDE SEQUENCE [LARGE SCALE GENOMIC DNA]</scope>
    <source>
        <strain evidence="7">LAMA 842</strain>
    </source>
</reference>
<name>A0A137SH27_9GAMM</name>
<evidence type="ECO:0000313" key="7">
    <source>
        <dbReference type="Proteomes" id="UP000070282"/>
    </source>
</evidence>
<dbReference type="RefSeq" id="WP_061331048.1">
    <property type="nucleotide sequence ID" value="NZ_LOCO01000002.1"/>
</dbReference>
<dbReference type="SUPFAM" id="SSF51735">
    <property type="entry name" value="NAD(P)-binding Rossmann-fold domains"/>
    <property type="match status" value="1"/>
</dbReference>
<evidence type="ECO:0000256" key="1">
    <source>
        <dbReference type="ARBA" id="ARBA00001947"/>
    </source>
</evidence>
<dbReference type="GO" id="GO:0046872">
    <property type="term" value="F:metal ion binding"/>
    <property type="evidence" value="ECO:0007669"/>
    <property type="project" value="UniProtKB-KW"/>
</dbReference>
<dbReference type="Gene3D" id="3.40.50.720">
    <property type="entry name" value="NAD(P)-binding Rossmann-like Domain"/>
    <property type="match status" value="1"/>
</dbReference>
<dbReference type="InterPro" id="IPR011032">
    <property type="entry name" value="GroES-like_sf"/>
</dbReference>
<evidence type="ECO:0000256" key="5">
    <source>
        <dbReference type="ARBA" id="ARBA00023002"/>
    </source>
</evidence>